<proteinExistence type="predicted"/>
<gene>
    <name evidence="1" type="ORF">G3574_22215</name>
</gene>
<organism evidence="1 2">
    <name type="scientific">Noviherbaspirillum galbum</name>
    <dbReference type="NCBI Taxonomy" id="2709383"/>
    <lineage>
        <taxon>Bacteria</taxon>
        <taxon>Pseudomonadati</taxon>
        <taxon>Pseudomonadota</taxon>
        <taxon>Betaproteobacteria</taxon>
        <taxon>Burkholderiales</taxon>
        <taxon>Oxalobacteraceae</taxon>
        <taxon>Noviherbaspirillum</taxon>
    </lineage>
</organism>
<keyword evidence="2" id="KW-1185">Reference proteome</keyword>
<sequence length="71" mass="8068">MDITLADLEQAINYWRAARPSQGEERALSPEVNTLATVYAMMIYHQSKALPIEALEPAARQLIDTWRGRQP</sequence>
<dbReference type="RefSeq" id="WP_163967740.1">
    <property type="nucleotide sequence ID" value="NZ_JAAIVB010000075.1"/>
</dbReference>
<evidence type="ECO:0000313" key="2">
    <source>
        <dbReference type="Proteomes" id="UP000482155"/>
    </source>
</evidence>
<dbReference type="AlphaFoldDB" id="A0A6B3SSR1"/>
<dbReference type="Proteomes" id="UP000482155">
    <property type="component" value="Unassembled WGS sequence"/>
</dbReference>
<name>A0A6B3SSR1_9BURK</name>
<accession>A0A6B3SSR1</accession>
<protein>
    <submittedName>
        <fullName evidence="1">DUF3717 domain-containing protein</fullName>
    </submittedName>
</protein>
<reference evidence="1 2" key="1">
    <citation type="submission" date="2020-02" db="EMBL/GenBank/DDBJ databases">
        <authorList>
            <person name="Kim M.K."/>
        </authorList>
    </citation>
    <scope>NUCLEOTIDE SEQUENCE [LARGE SCALE GENOMIC DNA]</scope>
    <source>
        <strain evidence="1 2">17J57-3</strain>
    </source>
</reference>
<evidence type="ECO:0000313" key="1">
    <source>
        <dbReference type="EMBL" id="NEX63803.1"/>
    </source>
</evidence>
<comment type="caution">
    <text evidence="1">The sequence shown here is derived from an EMBL/GenBank/DDBJ whole genome shotgun (WGS) entry which is preliminary data.</text>
</comment>
<dbReference type="EMBL" id="JAAIVB010000075">
    <property type="protein sequence ID" value="NEX63803.1"/>
    <property type="molecule type" value="Genomic_DNA"/>
</dbReference>
<dbReference type="Pfam" id="PF12512">
    <property type="entry name" value="DUF3717"/>
    <property type="match status" value="1"/>
</dbReference>
<dbReference type="InterPro" id="IPR022191">
    <property type="entry name" value="DUF3717"/>
</dbReference>